<dbReference type="Gene3D" id="3.40.50.150">
    <property type="entry name" value="Vaccinia Virus protein VP39"/>
    <property type="match status" value="1"/>
</dbReference>
<sequence length="213" mass="24460">MLQARRAFLNQGYFAFLADAVNQQLAPLALKQILDIGCGEGYYTQQLCQQQTQVEHVIGIDISKDGIKMAAKRCQQAQFFVASNHRLPLADHSIDCVVRIFAPSDQQELLRVSRPGAYLLKVVPGARHLWQLRKQLYKELQEHLEQAESMAGWQLLNQQKITQQVKLKQQEMQALAAMTPFAWKKNQQLEQLLASEAVFDMDFEFVLQLYQRA</sequence>
<dbReference type="Pfam" id="PF13649">
    <property type="entry name" value="Methyltransf_25"/>
    <property type="match status" value="1"/>
</dbReference>
<dbReference type="InterPro" id="IPR041698">
    <property type="entry name" value="Methyltransf_25"/>
</dbReference>
<reference evidence="3" key="1">
    <citation type="journal article" date="2019" name="Int. J. Syst. Evol. Microbiol.">
        <title>The Global Catalogue of Microorganisms (GCM) 10K type strain sequencing project: providing services to taxonomists for standard genome sequencing and annotation.</title>
        <authorList>
            <consortium name="The Broad Institute Genomics Platform"/>
            <consortium name="The Broad Institute Genome Sequencing Center for Infectious Disease"/>
            <person name="Wu L."/>
            <person name="Ma J."/>
        </authorList>
    </citation>
    <scope>NUCLEOTIDE SEQUENCE [LARGE SCALE GENOMIC DNA]</scope>
    <source>
        <strain evidence="3">CGMCC 1.10131</strain>
    </source>
</reference>
<feature type="domain" description="Methyltransferase" evidence="1">
    <location>
        <begin position="33"/>
        <end position="105"/>
    </location>
</feature>
<protein>
    <submittedName>
        <fullName evidence="2">23S rRNA (Guanine(745)-N(1))-methyltransferase</fullName>
    </submittedName>
</protein>
<organism evidence="2 3">
    <name type="scientific">Agarivorans gilvus</name>
    <dbReference type="NCBI Taxonomy" id="680279"/>
    <lineage>
        <taxon>Bacteria</taxon>
        <taxon>Pseudomonadati</taxon>
        <taxon>Pseudomonadota</taxon>
        <taxon>Gammaproteobacteria</taxon>
        <taxon>Alteromonadales</taxon>
        <taxon>Alteromonadaceae</taxon>
        <taxon>Agarivorans</taxon>
    </lineage>
</organism>
<dbReference type="CDD" id="cd02440">
    <property type="entry name" value="AdoMet_MTases"/>
    <property type="match status" value="1"/>
</dbReference>
<dbReference type="EMBL" id="BMDY01000013">
    <property type="protein sequence ID" value="GGB09607.1"/>
    <property type="molecule type" value="Genomic_DNA"/>
</dbReference>
<evidence type="ECO:0000313" key="3">
    <source>
        <dbReference type="Proteomes" id="UP000651977"/>
    </source>
</evidence>
<evidence type="ECO:0000259" key="1">
    <source>
        <dbReference type="Pfam" id="PF13649"/>
    </source>
</evidence>
<name>A0ABQ1I454_9ALTE</name>
<comment type="caution">
    <text evidence="2">The sequence shown here is derived from an EMBL/GenBank/DDBJ whole genome shotgun (WGS) entry which is preliminary data.</text>
</comment>
<proteinExistence type="predicted"/>
<dbReference type="InterPro" id="IPR029063">
    <property type="entry name" value="SAM-dependent_MTases_sf"/>
</dbReference>
<dbReference type="SUPFAM" id="SSF53335">
    <property type="entry name" value="S-adenosyl-L-methionine-dependent methyltransferases"/>
    <property type="match status" value="1"/>
</dbReference>
<gene>
    <name evidence="2" type="primary">rrmA</name>
    <name evidence="2" type="ORF">GCM10007414_23750</name>
</gene>
<dbReference type="PANTHER" id="PTHR42912">
    <property type="entry name" value="METHYLTRANSFERASE"/>
    <property type="match status" value="1"/>
</dbReference>
<keyword evidence="3" id="KW-1185">Reference proteome</keyword>
<dbReference type="Proteomes" id="UP000651977">
    <property type="component" value="Unassembled WGS sequence"/>
</dbReference>
<dbReference type="InterPro" id="IPR050508">
    <property type="entry name" value="Methyltransf_Superfamily"/>
</dbReference>
<dbReference type="PANTHER" id="PTHR42912:SF45">
    <property type="entry name" value="23S RRNA (GUANINE(745)-N(1))-METHYLTRANSFERASE"/>
    <property type="match status" value="1"/>
</dbReference>
<evidence type="ECO:0000313" key="2">
    <source>
        <dbReference type="EMBL" id="GGB09607.1"/>
    </source>
</evidence>
<accession>A0ABQ1I454</accession>